<organism evidence="13 14">
    <name type="scientific">Albula glossodonta</name>
    <name type="common">roundjaw bonefish</name>
    <dbReference type="NCBI Taxonomy" id="121402"/>
    <lineage>
        <taxon>Eukaryota</taxon>
        <taxon>Metazoa</taxon>
        <taxon>Chordata</taxon>
        <taxon>Craniata</taxon>
        <taxon>Vertebrata</taxon>
        <taxon>Euteleostomi</taxon>
        <taxon>Actinopterygii</taxon>
        <taxon>Neopterygii</taxon>
        <taxon>Teleostei</taxon>
        <taxon>Albuliformes</taxon>
        <taxon>Albulidae</taxon>
        <taxon>Albula</taxon>
    </lineage>
</organism>
<feature type="transmembrane region" description="Helical" evidence="10">
    <location>
        <begin position="183"/>
        <end position="205"/>
    </location>
</feature>
<feature type="transmembrane region" description="Helical" evidence="10">
    <location>
        <begin position="290"/>
        <end position="317"/>
    </location>
</feature>
<feature type="compositionally biased region" description="Basic and acidic residues" evidence="9">
    <location>
        <begin position="44"/>
        <end position="62"/>
    </location>
</feature>
<evidence type="ECO:0000256" key="5">
    <source>
        <dbReference type="ARBA" id="ARBA00023136"/>
    </source>
</evidence>
<evidence type="ECO:0000256" key="10">
    <source>
        <dbReference type="SAM" id="Phobius"/>
    </source>
</evidence>
<dbReference type="InterPro" id="IPR047123">
    <property type="entry name" value="MYADM-like"/>
</dbReference>
<dbReference type="PROSITE" id="PS51225">
    <property type="entry name" value="MARVEL"/>
    <property type="match status" value="2"/>
</dbReference>
<feature type="transmembrane region" description="Helical" evidence="10">
    <location>
        <begin position="225"/>
        <end position="247"/>
    </location>
</feature>
<gene>
    <name evidence="13" type="ORF">JZ751_021587</name>
</gene>
<feature type="domain" description="MARVEL" evidence="12">
    <location>
        <begin position="153"/>
        <end position="288"/>
    </location>
</feature>
<feature type="transmembrane region" description="Helical" evidence="10">
    <location>
        <begin position="364"/>
        <end position="386"/>
    </location>
</feature>
<feature type="domain" description="MARVEL" evidence="12">
    <location>
        <begin position="293"/>
        <end position="437"/>
    </location>
</feature>
<comment type="caution">
    <text evidence="13">The sequence shown here is derived from an EMBL/GenBank/DDBJ whole genome shotgun (WGS) entry which is preliminary data.</text>
</comment>
<dbReference type="Proteomes" id="UP000824540">
    <property type="component" value="Unassembled WGS sequence"/>
</dbReference>
<evidence type="ECO:0000256" key="9">
    <source>
        <dbReference type="SAM" id="MobiDB-lite"/>
    </source>
</evidence>
<keyword evidence="4 10" id="KW-1133">Transmembrane helix</keyword>
<comment type="subcellular location">
    <subcellularLocation>
        <location evidence="1">Membrane</location>
        <topology evidence="1">Multi-pass membrane protein</topology>
    </subcellularLocation>
</comment>
<evidence type="ECO:0000256" key="11">
    <source>
        <dbReference type="SAM" id="SignalP"/>
    </source>
</evidence>
<evidence type="ECO:0000256" key="4">
    <source>
        <dbReference type="ARBA" id="ARBA00022989"/>
    </source>
</evidence>
<name>A0A8T2NKA5_9TELE</name>
<comment type="similarity">
    <text evidence="6">Belongs to the MAL family.</text>
</comment>
<dbReference type="PANTHER" id="PTHR17068:SF5">
    <property type="entry name" value="MYELOID-ASSOCIATED DIFFERENTIATION MARKER-LIKE PROTEIN 2"/>
    <property type="match status" value="1"/>
</dbReference>
<evidence type="ECO:0000259" key="12">
    <source>
        <dbReference type="PROSITE" id="PS51225"/>
    </source>
</evidence>
<dbReference type="Pfam" id="PF01284">
    <property type="entry name" value="MARVEL"/>
    <property type="match status" value="2"/>
</dbReference>
<feature type="chain" id="PRO_5035797838" description="Myeloid-associated differentiation marker-like protein 2" evidence="11">
    <location>
        <begin position="23"/>
        <end position="442"/>
    </location>
</feature>
<evidence type="ECO:0000256" key="6">
    <source>
        <dbReference type="ARBA" id="ARBA00034721"/>
    </source>
</evidence>
<dbReference type="AlphaFoldDB" id="A0A8T2NKA5"/>
<feature type="transmembrane region" description="Helical" evidence="10">
    <location>
        <begin position="412"/>
        <end position="431"/>
    </location>
</feature>
<accession>A0A8T2NKA5</accession>
<protein>
    <recommendedName>
        <fullName evidence="7">Myeloid-associated differentiation marker-like protein 2</fullName>
    </recommendedName>
</protein>
<feature type="transmembrane region" description="Helical" evidence="10">
    <location>
        <begin position="259"/>
        <end position="278"/>
    </location>
</feature>
<dbReference type="OrthoDB" id="8737882at2759"/>
<evidence type="ECO:0000256" key="3">
    <source>
        <dbReference type="ARBA" id="ARBA00022737"/>
    </source>
</evidence>
<feature type="signal peptide" evidence="11">
    <location>
        <begin position="1"/>
        <end position="22"/>
    </location>
</feature>
<evidence type="ECO:0000256" key="7">
    <source>
        <dbReference type="ARBA" id="ARBA00040733"/>
    </source>
</evidence>
<reference evidence="13" key="1">
    <citation type="thesis" date="2021" institute="BYU ScholarsArchive" country="Provo, UT, USA">
        <title>Applications of and Algorithms for Genome Assembly and Genomic Analyses with an Emphasis on Marine Teleosts.</title>
        <authorList>
            <person name="Pickett B.D."/>
        </authorList>
    </citation>
    <scope>NUCLEOTIDE SEQUENCE</scope>
    <source>
        <strain evidence="13">HI-2016</strain>
    </source>
</reference>
<feature type="transmembrane region" description="Helical" evidence="10">
    <location>
        <begin position="332"/>
        <end position="352"/>
    </location>
</feature>
<evidence type="ECO:0000313" key="13">
    <source>
        <dbReference type="EMBL" id="KAG9340474.1"/>
    </source>
</evidence>
<proteinExistence type="inferred from homology"/>
<dbReference type="InterPro" id="IPR008253">
    <property type="entry name" value="Marvel"/>
</dbReference>
<keyword evidence="11" id="KW-0732">Signal</keyword>
<dbReference type="GO" id="GO:0016020">
    <property type="term" value="C:membrane"/>
    <property type="evidence" value="ECO:0007669"/>
    <property type="project" value="UniProtKB-SubCell"/>
</dbReference>
<sequence length="442" mass="49891">MLLHGAGMWLPTPFHLLAWSSASTDLAAHSCLDNFPQEAPQLTVREREERERERERETIVQRKEKKRRRTQRTAESKVESYKTKQVWGSLKSESSLDWWKSFFFTPRVYSVDPTLYLMVTQHGAVIFPSGRKQSSTGPWESPREGGHYLNKTAVLSALGAARMCQLVLGCTTMSLVAHQAGYTATYGTFCMFVWCFCFAVTLVVFTLDVTRLHGCMPISWDNFTIAYAMLATLMYVTASVVYPVYFLQPQCPQEGCEVRNYRIAVTVCSSVCSFAYAAEVFLTRAKPGRVVGYMATMSGLLKVVQAFIACIIFGALANDSEYNRHIPTQYCVVVYSLCFAVTVVVITVTVSGRTSSLRFPFDRFVVIYTFLAVLLYLSAAVIWPVFSFDKKYGTPGRPENCPRGKCPWDSKLVVAVFTHVNLALYVTDLIYSQRIRFVSQQT</sequence>
<feature type="region of interest" description="Disordered" evidence="9">
    <location>
        <begin position="42"/>
        <end position="76"/>
    </location>
</feature>
<keyword evidence="3" id="KW-0677">Repeat</keyword>
<evidence type="ECO:0000256" key="2">
    <source>
        <dbReference type="ARBA" id="ARBA00022692"/>
    </source>
</evidence>
<keyword evidence="14" id="KW-1185">Reference proteome</keyword>
<keyword evidence="2 8" id="KW-0812">Transmembrane</keyword>
<evidence type="ECO:0000313" key="14">
    <source>
        <dbReference type="Proteomes" id="UP000824540"/>
    </source>
</evidence>
<evidence type="ECO:0000256" key="1">
    <source>
        <dbReference type="ARBA" id="ARBA00004141"/>
    </source>
</evidence>
<dbReference type="EMBL" id="JAFBMS010000043">
    <property type="protein sequence ID" value="KAG9340474.1"/>
    <property type="molecule type" value="Genomic_DNA"/>
</dbReference>
<evidence type="ECO:0000256" key="8">
    <source>
        <dbReference type="PROSITE-ProRule" id="PRU00581"/>
    </source>
</evidence>
<keyword evidence="5 8" id="KW-0472">Membrane</keyword>
<dbReference type="PANTHER" id="PTHR17068">
    <property type="entry name" value="MYELOID-ASSOCIATED DIFFERENTIATION MARKER MYADM FAMILY MEMBER"/>
    <property type="match status" value="1"/>
</dbReference>